<dbReference type="EMBL" id="FOGI01000001">
    <property type="protein sequence ID" value="SER01227.1"/>
    <property type="molecule type" value="Genomic_DNA"/>
</dbReference>
<feature type="transmembrane region" description="Helical" evidence="1">
    <location>
        <begin position="84"/>
        <end position="102"/>
    </location>
</feature>
<feature type="transmembrane region" description="Helical" evidence="1">
    <location>
        <begin position="54"/>
        <end position="72"/>
    </location>
</feature>
<keyword evidence="1" id="KW-1133">Transmembrane helix</keyword>
<sequence>MGRVSSLDVLRGVAILGTFGTNVWIFSSPDGLAAVLGGGGTVESGLRALSNGKFLALLSILFGVGLAIQHASAVRRGARWPGWYLWRSALLWVEGALHFVLVFEFDVLMFYATVAVLCAFVVGRSTRVIRGWMIGAGLLNVAVVGLLTAALYGQDLVGGDSPDTSRWTDQVAFRLEHALTLRFEAVFVLPLGTVLFLAGAQLLRAGALERSVRGDAIRRRLMVWGLGLGVPLNALTAFAGTDWALVDRYLCAPIVAFGLLGAVTALVHRMAEAPGPLRQGITAVGRSALSCYIAQNVLASVLCYQWGLGITGGPLWTITCFAVVSAVVTTGAWLWLRRFPRGPVETVWDVLHRAPQRWLSSRRTRCLPGRSA</sequence>
<evidence type="ECO:0000256" key="1">
    <source>
        <dbReference type="SAM" id="Phobius"/>
    </source>
</evidence>
<reference evidence="4" key="1">
    <citation type="submission" date="2016-10" db="EMBL/GenBank/DDBJ databases">
        <authorList>
            <person name="Varghese N."/>
            <person name="Submissions S."/>
        </authorList>
    </citation>
    <scope>NUCLEOTIDE SEQUENCE [LARGE SCALE GENOMIC DNA]</scope>
    <source>
        <strain evidence="4">DSM 44260</strain>
    </source>
</reference>
<feature type="transmembrane region" description="Helical" evidence="1">
    <location>
        <begin position="221"/>
        <end position="240"/>
    </location>
</feature>
<feature type="transmembrane region" description="Helical" evidence="1">
    <location>
        <begin position="108"/>
        <end position="125"/>
    </location>
</feature>
<accession>A0A1H9KQM4</accession>
<dbReference type="Pfam" id="PF04235">
    <property type="entry name" value="DUF418"/>
    <property type="match status" value="1"/>
</dbReference>
<dbReference type="AlphaFoldDB" id="A0A1H9KQM4"/>
<feature type="transmembrane region" description="Helical" evidence="1">
    <location>
        <begin position="246"/>
        <end position="267"/>
    </location>
</feature>
<feature type="domain" description="DUF418" evidence="2">
    <location>
        <begin position="203"/>
        <end position="348"/>
    </location>
</feature>
<evidence type="ECO:0000259" key="2">
    <source>
        <dbReference type="Pfam" id="PF04235"/>
    </source>
</evidence>
<gene>
    <name evidence="3" type="ORF">SAMN04487818_101279</name>
</gene>
<dbReference type="Proteomes" id="UP000199051">
    <property type="component" value="Unassembled WGS sequence"/>
</dbReference>
<dbReference type="PANTHER" id="PTHR30590">
    <property type="entry name" value="INNER MEMBRANE PROTEIN"/>
    <property type="match status" value="1"/>
</dbReference>
<organism evidence="3 4">
    <name type="scientific">Actinokineospora terrae</name>
    <dbReference type="NCBI Taxonomy" id="155974"/>
    <lineage>
        <taxon>Bacteria</taxon>
        <taxon>Bacillati</taxon>
        <taxon>Actinomycetota</taxon>
        <taxon>Actinomycetes</taxon>
        <taxon>Pseudonocardiales</taxon>
        <taxon>Pseudonocardiaceae</taxon>
        <taxon>Actinokineospora</taxon>
    </lineage>
</organism>
<evidence type="ECO:0000313" key="3">
    <source>
        <dbReference type="EMBL" id="SER01227.1"/>
    </source>
</evidence>
<feature type="transmembrane region" description="Helical" evidence="1">
    <location>
        <begin position="181"/>
        <end position="200"/>
    </location>
</feature>
<name>A0A1H9KQM4_9PSEU</name>
<feature type="transmembrane region" description="Helical" evidence="1">
    <location>
        <begin position="313"/>
        <end position="336"/>
    </location>
</feature>
<keyword evidence="1" id="KW-0472">Membrane</keyword>
<feature type="transmembrane region" description="Helical" evidence="1">
    <location>
        <begin position="132"/>
        <end position="152"/>
    </location>
</feature>
<protein>
    <recommendedName>
        <fullName evidence="2">DUF418 domain-containing protein</fullName>
    </recommendedName>
</protein>
<keyword evidence="1" id="KW-0812">Transmembrane</keyword>
<dbReference type="InterPro" id="IPR007349">
    <property type="entry name" value="DUF418"/>
</dbReference>
<feature type="transmembrane region" description="Helical" evidence="1">
    <location>
        <begin position="288"/>
        <end position="307"/>
    </location>
</feature>
<dbReference type="RefSeq" id="WP_092774539.1">
    <property type="nucleotide sequence ID" value="NZ_FOGI01000001.1"/>
</dbReference>
<keyword evidence="4" id="KW-1185">Reference proteome</keyword>
<dbReference type="PANTHER" id="PTHR30590:SF2">
    <property type="entry name" value="INNER MEMBRANE PROTEIN"/>
    <property type="match status" value="1"/>
</dbReference>
<proteinExistence type="predicted"/>
<evidence type="ECO:0000313" key="4">
    <source>
        <dbReference type="Proteomes" id="UP000199051"/>
    </source>
</evidence>
<dbReference type="InterPro" id="IPR052529">
    <property type="entry name" value="Bact_Transport_Assoc"/>
</dbReference>